<evidence type="ECO:0000313" key="1">
    <source>
        <dbReference type="EMBL" id="KAJ2754034.1"/>
    </source>
</evidence>
<comment type="caution">
    <text evidence="1">The sequence shown here is derived from an EMBL/GenBank/DDBJ whole genome shotgun (WGS) entry which is preliminary data.</text>
</comment>
<accession>A0A9W8GVM3</accession>
<name>A0A9W8GVM3_9FUNG</name>
<dbReference type="Proteomes" id="UP001140011">
    <property type="component" value="Unassembled WGS sequence"/>
</dbReference>
<evidence type="ECO:0000313" key="2">
    <source>
        <dbReference type="Proteomes" id="UP001140011"/>
    </source>
</evidence>
<organism evidence="1 2">
    <name type="scientific">Coemansia pectinata</name>
    <dbReference type="NCBI Taxonomy" id="1052879"/>
    <lineage>
        <taxon>Eukaryota</taxon>
        <taxon>Fungi</taxon>
        <taxon>Fungi incertae sedis</taxon>
        <taxon>Zoopagomycota</taxon>
        <taxon>Kickxellomycotina</taxon>
        <taxon>Kickxellomycetes</taxon>
        <taxon>Kickxellales</taxon>
        <taxon>Kickxellaceae</taxon>
        <taxon>Coemansia</taxon>
    </lineage>
</organism>
<protein>
    <submittedName>
        <fullName evidence="1">Uncharacterized protein</fullName>
    </submittedName>
</protein>
<proteinExistence type="predicted"/>
<dbReference type="EMBL" id="JANBUH010000144">
    <property type="protein sequence ID" value="KAJ2754034.1"/>
    <property type="molecule type" value="Genomic_DNA"/>
</dbReference>
<dbReference type="AlphaFoldDB" id="A0A9W8GVM3"/>
<keyword evidence="2" id="KW-1185">Reference proteome</keyword>
<sequence>MDTKGSDKAAERFIDAANASLQMLTADIRSSAQTAASELVSVIDGCQYSTETQLSTMLDLLQKTQVTVSVNKDLLIDSKEAIRDCLDNQTATMQSIKETTGLASETLYTIETSKNPADEKKSKYVEEMNRRNEEFEDRLRTDHEEFRRMHARRLTSVLRQTQI</sequence>
<gene>
    <name evidence="1" type="ORF">GGI19_002703</name>
</gene>
<reference evidence="1" key="1">
    <citation type="submission" date="2022-07" db="EMBL/GenBank/DDBJ databases">
        <title>Phylogenomic reconstructions and comparative analyses of Kickxellomycotina fungi.</title>
        <authorList>
            <person name="Reynolds N.K."/>
            <person name="Stajich J.E."/>
            <person name="Barry K."/>
            <person name="Grigoriev I.V."/>
            <person name="Crous P."/>
            <person name="Smith M.E."/>
        </authorList>
    </citation>
    <scope>NUCLEOTIDE SEQUENCE</scope>
    <source>
        <strain evidence="1">BCRC 34297</strain>
    </source>
</reference>
<dbReference type="OrthoDB" id="5576344at2759"/>